<feature type="domain" description="Cep192-like" evidence="9">
    <location>
        <begin position="2113"/>
        <end position="2214"/>
    </location>
</feature>
<evidence type="ECO:0000259" key="5">
    <source>
        <dbReference type="Pfam" id="PF22066"/>
    </source>
</evidence>
<sequence>MENFRRIADESFPSSITNSLTSNNSGIFENVSISSSLGLPVAVSTVARNRYCSNDRPDVSRLAGNQRMSDIFMKELSYQQENIDRLPTESFRATHSIQGKDVFGRISPLDQVKDLSTDVCFLPPLRSRENKIDLRKPLFEEERSLLENEKLLSFRSLEDSSDEDIDDEEFYDDHLEAYFQQLASPEILREDQEEQGLPESSPTFRLSNDHPSQVNENNRPSYRPKSEDSISVCSLGTQIVMKSELNSRQCEESPFDPVVSENEGCIEEGKRNTDDVPLFSSNTWGIEKNGPREENDTSVYNPSVDNVPYCEDTDINQGNFDLHPLKLGVQSAHQNNITPKIFIEKNVDTHSVELLDNGFSPAHAYWSPTNERRICGNWNSGEKNNKEGALPHSVVYQNEEGKWVTDLAYYTSFDEEQDLNLCRDNEVNEEFRTGSEAMALIAQDEEEFEKEHRFMQEEKIDLQNTSGAPGDTSWSASVNYNLLRRSHTTSDMTGDDASYLRLSLGEFFGQRSEALGCLEGGINVKRPSFGYFITSPEKREPVALLRESDVSTDNLEQDQEQHVLFSEDVEEKSREPLCDGSATFNMNDLEITSQIDENDKIFKGRTEDTLVNKSNSERYEDKISDCSDTILHISTIASAIDNASVSADPSQLAAMMMALSNKSKQQIFLEASNKERDFSFVNQMLPSHFESNGTNTFDMEKYLKKTEVSRYEGSSDKFLRTGLSGTWDLSLANKQTTQDFLEVDLHTDSVNVREPEENLDVIFNKETEIVSQESFGASHLSKNIEKHWGNKQCVENTPDKIITKHLSPKQILGFGRSNIRESLVDDTTENERSLKTKSSSLKQIASKTTSPLNSLLANAGRETVDKMFASNDKIPDVGRGEKPTLISTPKPSSYLPVRNSTTTFSWTSVECNEIHDRETQRQNENNCEPHSSDKHTTFEKSSEFCLQNIGTNHCLTNLKNTSPERDAQCLEDEQFSFRPSTSPLIHSSPSEVSETPISGPESNFLSSSIHLQRPCDSTLPQSVCSSPTMARLTYVSVHESSFPSTAVGDTSEKSQSDVPSELSTTIVRASPTPLEEQSVENVKEKMPLQSSDKVSSVNSSSLDKNIETYQSTPGGKIEDALSNSKVSEHFSLRSAPPFPHELGQVIGPLPSKSCLSHPPLSTNIDKPVSCQDCVTQSQELSSTNVLPPYTGLSSHIPLPQNTSGDQYVPVSSFNSQGLASEMQALSGAVPTLLNRNSLTTTSFNAQQYLGPVSTGNVALPQYHIGSSTVCGHSGGYPCTAIAGEHIQNSVAVGMCLGRNVGPGLLGPSSLCNAHSNTLNQNLISTAKPFSGPPVGTYGIELWESRIASGFGNVRVPEELKFPHACCVGIASQTNLSIFNPTDRWLQVTIGILSITVDGEKVDLSTCRCLVFKNKTVIGPHTTEEIKVLFMPTHPGIFRCVLRVSSWPVSSDPDTIAQAEALASRIVLTAIAENPIVEVEPVKTDFLDFGDLTYGSWKVLPLKLINKTHAVIPIRLIINANAIAWRCFTFSKEPVNTSLETALQSDVITQLTAPSVINHVMYASRDGHDPEFLKIWVMFHGPKKQISASGNLGPAEEFLARIDVEVDSPSPTTVIKSVALRARVGIARIHAPKDLQSMLLFASVGSSTKQFLPLKNAGNIDVYLNIKISDQFSYFSVNPENLFLKPEEEQEITVSFTPKDFKIYEESLLKILVQPSGPQYEVVLKGEVDSSGNKYQTPAPSSHYSDVPPILSNKQFMTWGGIAVGRTHLQKLALRNNSSSTTQRLRLLIRGQDQDCFQLQNTFGLEERLTSNCEIRIRPKEDINIFLLFAPTRISCMLAKLEIKQLGIRSQPGIKFSIPLSGYGGTSNLILEDVKKLSDSYMVTINGPVPGKESRIVFSVRNTGSRAAYVKAVCFKDSQAKVVLDPQVLRILPDKFVLRERAQEMITLIYNASEKEKNCQTTTSLLSTIYFFSGDEISRQQYRRALLHKPEVIEQILPEHSLLKNICFDEAFQHEQLINEVCDLPERPNDVQFFYGNMRKIILSVIGDFTDPISNLGSLQNCLQHNLASDSESRNSERHINNVSLDVLPVKGPQGSPLPSQASAEPCQNTLISQQTWTVQPEHLILKAPSVCAMTKTGQLHILNNSVRSLKFELSWPAHCLTVTPQHGIIDPESRLLILVSPNSSLATKSSAFPWSGLIYIHCDNGQKVVKVQIREDIIKEVPSTSLASKQILTSESPVSHMLKLFTKPPSTKVEIKTKTITFPETEPGETSENYLELENHGDEEVKWNLSSFAPPYVKDVDESGDVFRATYTAFRCSRISGTLEGHGKQKVAITFLPRDRGNYAQFWDVECYPSAAPHMKHTLRFQLSGLSISSENGSERIPTDALVKTDNLARSRRRTGSEVSVPMSRQVDLAQRGVNAPQDVYVFLPARVGETRTIKVNLRNNSFSTHLLKFLSPREPFYVKHSKYSLRAQHYINMPVQFKPKSAGKFEGLLVVQTDEGKSVGIRLVGEALEKL</sequence>
<dbReference type="InterPro" id="IPR054089">
    <property type="entry name" value="Cep192-like_D3"/>
</dbReference>
<dbReference type="GO" id="GO:0090222">
    <property type="term" value="P:centrosome-templated microtubule nucleation"/>
    <property type="evidence" value="ECO:0007669"/>
    <property type="project" value="Ensembl"/>
</dbReference>
<dbReference type="Pfam" id="PF22066">
    <property type="entry name" value="Cep192_D8"/>
    <property type="match status" value="1"/>
</dbReference>
<dbReference type="Ensembl" id="ENSVURT00010028904.1">
    <property type="protein sequence ID" value="ENSVURP00010025387.1"/>
    <property type="gene ID" value="ENSVURG00010019444.1"/>
</dbReference>
<evidence type="ECO:0000256" key="1">
    <source>
        <dbReference type="SAM" id="MobiDB-lite"/>
    </source>
</evidence>
<dbReference type="InterPro" id="IPR057665">
    <property type="entry name" value="CEP192_PLK4_bind"/>
</dbReference>
<dbReference type="GeneID" id="114036017"/>
<feature type="region of interest" description="Disordered" evidence="1">
    <location>
        <begin position="980"/>
        <end position="1005"/>
    </location>
</feature>
<dbReference type="GO" id="GO:0000242">
    <property type="term" value="C:pericentriolar material"/>
    <property type="evidence" value="ECO:0007669"/>
    <property type="project" value="Ensembl"/>
</dbReference>
<dbReference type="Pfam" id="PF25765">
    <property type="entry name" value="PLK4_bind_CEP192"/>
    <property type="match status" value="1"/>
</dbReference>
<dbReference type="Pfam" id="PF22074">
    <property type="entry name" value="Cep192_D5"/>
    <property type="match status" value="1"/>
</dbReference>
<dbReference type="Pfam" id="PF22060">
    <property type="entry name" value="Cep192_D1"/>
    <property type="match status" value="1"/>
</dbReference>
<dbReference type="RefSeq" id="XP_027708163.1">
    <property type="nucleotide sequence ID" value="XM_027852362.1"/>
</dbReference>
<evidence type="ECO:0000259" key="8">
    <source>
        <dbReference type="Pfam" id="PF22074"/>
    </source>
</evidence>
<feature type="domain" description="Cep192-like" evidence="8">
    <location>
        <begin position="1870"/>
        <end position="2046"/>
    </location>
</feature>
<dbReference type="Pfam" id="PF22064">
    <property type="entry name" value="Cep192_D2"/>
    <property type="match status" value="1"/>
</dbReference>
<dbReference type="Pfam" id="PF22065">
    <property type="entry name" value="Cep192_D7"/>
    <property type="match status" value="1"/>
</dbReference>
<dbReference type="STRING" id="29139.ENSVURP00010025387"/>
<dbReference type="GO" id="GO:0120099">
    <property type="term" value="C:procentriole replication complex"/>
    <property type="evidence" value="ECO:0007669"/>
    <property type="project" value="Ensembl"/>
</dbReference>
<evidence type="ECO:0000313" key="10">
    <source>
        <dbReference type="Ensembl" id="ENSVURP00010025387.1"/>
    </source>
</evidence>
<dbReference type="Pfam" id="PF25763">
    <property type="entry name" value="Aurora-A_bind_CEP192"/>
    <property type="match status" value="1"/>
</dbReference>
<name>A0A4X2LWL1_VOMUR</name>
<dbReference type="Gene3D" id="2.60.40.10">
    <property type="entry name" value="Immunoglobulins"/>
    <property type="match status" value="3"/>
</dbReference>
<dbReference type="InterPro" id="IPR054085">
    <property type="entry name" value="Cep192-like_D1"/>
</dbReference>
<gene>
    <name evidence="10" type="primary">CEP192</name>
</gene>
<dbReference type="CTD" id="55125"/>
<feature type="compositionally biased region" description="Polar residues" evidence="1">
    <location>
        <begin position="1056"/>
        <end position="1067"/>
    </location>
</feature>
<dbReference type="InterPro" id="IPR054088">
    <property type="entry name" value="Cep192-like_D8"/>
</dbReference>
<feature type="region of interest" description="Disordered" evidence="1">
    <location>
        <begin position="871"/>
        <end position="892"/>
    </location>
</feature>
<feature type="region of interest" description="Disordered" evidence="1">
    <location>
        <begin position="191"/>
        <end position="228"/>
    </location>
</feature>
<evidence type="ECO:0000259" key="3">
    <source>
        <dbReference type="Pfam" id="PF22064"/>
    </source>
</evidence>
<dbReference type="InterPro" id="IPR039103">
    <property type="entry name" value="Spd-2/CEP192"/>
</dbReference>
<dbReference type="GO" id="GO:0051298">
    <property type="term" value="P:centrosome duplication"/>
    <property type="evidence" value="ECO:0007669"/>
    <property type="project" value="InterPro"/>
</dbReference>
<feature type="domain" description="Cep192-like" evidence="3">
    <location>
        <begin position="1473"/>
        <end position="1626"/>
    </location>
</feature>
<dbReference type="RefSeq" id="XP_027708164.1">
    <property type="nucleotide sequence ID" value="XM_027852363.1"/>
</dbReference>
<feature type="domain" description="Cep192-like" evidence="5">
    <location>
        <begin position="2415"/>
        <end position="2513"/>
    </location>
</feature>
<reference evidence="10" key="2">
    <citation type="submission" date="2025-08" db="UniProtKB">
        <authorList>
            <consortium name="Ensembl"/>
        </authorList>
    </citation>
    <scope>IDENTIFICATION</scope>
</reference>
<dbReference type="InterPro" id="IPR054090">
    <property type="entry name" value="Cep192_Spd-2-like_dom"/>
</dbReference>
<dbReference type="InterPro" id="IPR057662">
    <property type="entry name" value="CEP192_Aurora-A_bind"/>
</dbReference>
<dbReference type="GeneTree" id="ENSGT00510000048187"/>
<dbReference type="GO" id="GO:0009617">
    <property type="term" value="P:response to bacterium"/>
    <property type="evidence" value="ECO:0007669"/>
    <property type="project" value="Ensembl"/>
</dbReference>
<accession>A0A4X2LWL1</accession>
<protein>
    <submittedName>
        <fullName evidence="10">Centrosomal protein 192</fullName>
    </submittedName>
</protein>
<dbReference type="GO" id="GO:0071539">
    <property type="term" value="P:protein localization to centrosome"/>
    <property type="evidence" value="ECO:0007669"/>
    <property type="project" value="Ensembl"/>
</dbReference>
<feature type="region of interest" description="Disordered" evidence="1">
    <location>
        <begin position="1042"/>
        <end position="1101"/>
    </location>
</feature>
<dbReference type="GO" id="GO:0120098">
    <property type="term" value="C:procentriole"/>
    <property type="evidence" value="ECO:0007669"/>
    <property type="project" value="Ensembl"/>
</dbReference>
<dbReference type="Proteomes" id="UP000314987">
    <property type="component" value="Unassembled WGS sequence"/>
</dbReference>
<evidence type="ECO:0000259" key="7">
    <source>
        <dbReference type="Pfam" id="PF22073"/>
    </source>
</evidence>
<keyword evidence="11" id="KW-1185">Reference proteome</keyword>
<dbReference type="InterPro" id="IPR054091">
    <property type="entry name" value="Cep192-like_D5"/>
</dbReference>
<dbReference type="GO" id="GO:0090307">
    <property type="term" value="P:mitotic spindle assembly"/>
    <property type="evidence" value="ECO:0007669"/>
    <property type="project" value="Ensembl"/>
</dbReference>
<dbReference type="OrthoDB" id="67059at2759"/>
<evidence type="ECO:0000259" key="2">
    <source>
        <dbReference type="Pfam" id="PF22060"/>
    </source>
</evidence>
<dbReference type="GO" id="GO:0019901">
    <property type="term" value="F:protein kinase binding"/>
    <property type="evidence" value="ECO:0007669"/>
    <property type="project" value="TreeGrafter"/>
</dbReference>
<dbReference type="OMA" id="PPCHAGS"/>
<evidence type="ECO:0000313" key="11">
    <source>
        <dbReference type="Proteomes" id="UP000314987"/>
    </source>
</evidence>
<feature type="compositionally biased region" description="Polar residues" evidence="1">
    <location>
        <begin position="198"/>
        <end position="220"/>
    </location>
</feature>
<dbReference type="Pfam" id="PF22073">
    <property type="entry name" value="Cep192_D4"/>
    <property type="match status" value="1"/>
</dbReference>
<dbReference type="InterPro" id="IPR054086">
    <property type="entry name" value="Cep192-like_D2"/>
</dbReference>
<dbReference type="InterPro" id="IPR054087">
    <property type="entry name" value="Cep192-like_D7"/>
</dbReference>
<reference evidence="10" key="3">
    <citation type="submission" date="2025-09" db="UniProtKB">
        <authorList>
            <consortium name="Ensembl"/>
        </authorList>
    </citation>
    <scope>IDENTIFICATION</scope>
</reference>
<feature type="domain" description="Cep192-like" evidence="4">
    <location>
        <begin position="2249"/>
        <end position="2371"/>
    </location>
</feature>
<dbReference type="PANTHER" id="PTHR16029">
    <property type="entry name" value="CENTROSOMAL PROTEIN OF 192 KDA"/>
    <property type="match status" value="1"/>
</dbReference>
<proteinExistence type="predicted"/>
<dbReference type="PANTHER" id="PTHR16029:SF11">
    <property type="entry name" value="CENTROSOMAL PROTEIN OF 192 KDA"/>
    <property type="match status" value="1"/>
</dbReference>
<feature type="domain" description="Cep192/Spd-2-like" evidence="7">
    <location>
        <begin position="1747"/>
        <end position="1864"/>
    </location>
</feature>
<organism evidence="10 11">
    <name type="scientific">Vombatus ursinus</name>
    <name type="common">Common wombat</name>
    <dbReference type="NCBI Taxonomy" id="29139"/>
    <lineage>
        <taxon>Eukaryota</taxon>
        <taxon>Metazoa</taxon>
        <taxon>Chordata</taxon>
        <taxon>Craniata</taxon>
        <taxon>Vertebrata</taxon>
        <taxon>Euteleostomi</taxon>
        <taxon>Mammalia</taxon>
        <taxon>Metatheria</taxon>
        <taxon>Diprotodontia</taxon>
        <taxon>Vombatidae</taxon>
        <taxon>Vombatus</taxon>
    </lineage>
</organism>
<evidence type="ECO:0000259" key="4">
    <source>
        <dbReference type="Pfam" id="PF22065"/>
    </source>
</evidence>
<feature type="compositionally biased region" description="Basic and acidic residues" evidence="1">
    <location>
        <begin position="873"/>
        <end position="882"/>
    </location>
</feature>
<dbReference type="GO" id="GO:0019902">
    <property type="term" value="F:phosphatase binding"/>
    <property type="evidence" value="ECO:0007669"/>
    <property type="project" value="Ensembl"/>
</dbReference>
<feature type="compositionally biased region" description="Low complexity" evidence="1">
    <location>
        <begin position="1090"/>
        <end position="1101"/>
    </location>
</feature>
<reference evidence="11" key="1">
    <citation type="submission" date="2018-12" db="EMBL/GenBank/DDBJ databases">
        <authorList>
            <person name="Yazar S."/>
        </authorList>
    </citation>
    <scope>NUCLEOTIDE SEQUENCE [LARGE SCALE GENOMIC DNA]</scope>
</reference>
<dbReference type="InterPro" id="IPR013783">
    <property type="entry name" value="Ig-like_fold"/>
</dbReference>
<dbReference type="Pfam" id="PF22067">
    <property type="entry name" value="Cep192_D3"/>
    <property type="match status" value="1"/>
</dbReference>
<feature type="domain" description="Cep192-like" evidence="2">
    <location>
        <begin position="1350"/>
        <end position="1471"/>
    </location>
</feature>
<dbReference type="Pfam" id="PF22076">
    <property type="entry name" value="Cep192_D6"/>
    <property type="match status" value="1"/>
</dbReference>
<dbReference type="GO" id="GO:0005814">
    <property type="term" value="C:centriole"/>
    <property type="evidence" value="ECO:0007669"/>
    <property type="project" value="Ensembl"/>
</dbReference>
<dbReference type="InterPro" id="IPR054092">
    <property type="entry name" value="Cep192-like_D6"/>
</dbReference>
<evidence type="ECO:0000259" key="6">
    <source>
        <dbReference type="Pfam" id="PF22067"/>
    </source>
</evidence>
<feature type="domain" description="Cep192-like" evidence="6">
    <location>
        <begin position="1629"/>
        <end position="1727"/>
    </location>
</feature>
<evidence type="ECO:0000259" key="9">
    <source>
        <dbReference type="Pfam" id="PF22076"/>
    </source>
</evidence>